<name>A0A4V2MA28_9ACTN</name>
<dbReference type="InterPro" id="IPR011009">
    <property type="entry name" value="Kinase-like_dom_sf"/>
</dbReference>
<dbReference type="SUPFAM" id="SSF56112">
    <property type="entry name" value="Protein kinase-like (PK-like)"/>
    <property type="match status" value="1"/>
</dbReference>
<feature type="domain" description="Aminoglycoside phosphotransferase" evidence="2">
    <location>
        <begin position="144"/>
        <end position="370"/>
    </location>
</feature>
<feature type="region of interest" description="Disordered" evidence="1">
    <location>
        <begin position="1"/>
        <end position="53"/>
    </location>
</feature>
<dbReference type="AlphaFoldDB" id="A0A4V2MA28"/>
<evidence type="ECO:0000313" key="4">
    <source>
        <dbReference type="Proteomes" id="UP000291144"/>
    </source>
</evidence>
<dbReference type="Proteomes" id="UP000291144">
    <property type="component" value="Unassembled WGS sequence"/>
</dbReference>
<proteinExistence type="predicted"/>
<feature type="compositionally biased region" description="Basic and acidic residues" evidence="1">
    <location>
        <begin position="27"/>
        <end position="39"/>
    </location>
</feature>
<dbReference type="GO" id="GO:0016740">
    <property type="term" value="F:transferase activity"/>
    <property type="evidence" value="ECO:0007669"/>
    <property type="project" value="UniProtKB-KW"/>
</dbReference>
<evidence type="ECO:0000313" key="3">
    <source>
        <dbReference type="EMBL" id="TCC57562.1"/>
    </source>
</evidence>
<sequence>MKRPRRPAAPGDVDQIRLERNRRRQRRPESGRCTGDPHQHPPQRTHCFTPEGRQNSLIAVPPCGARTVRCHAAYDASPPDRSLLRRFLSRATRRSTGVADGHLTGNDGSTVNEDMDTPTAAAIAEAFALGEPLGDLVLVRRGDTDTWRLETVTGSYFVKGYWSSTAQFTPGGLTDQLEVAMAFESRALAAGIDQAEPIAPVDPVLGWITRINERLFRVYHWIESRPLAPDDDINEWLGRTMAQVHQLQPLGTSGLPDWWRTALRPRADWEKWFTEAQERGKEWADLGWDRLPLILDLTDRIRNVCELAPDCVVTHGDFKTHNLLIAPDGPILVDWDSVRVDSAALEAARVAYIFAAGKQEPITSILAAYTAAGGDVSWPGQDLFLSESRHDLHILFEHVVVCLGDIPAARWMTDPEQAVTKLLTEFPGKLAGLRSLVG</sequence>
<gene>
    <name evidence="3" type="ORF">E0H73_29765</name>
</gene>
<evidence type="ECO:0000256" key="1">
    <source>
        <dbReference type="SAM" id="MobiDB-lite"/>
    </source>
</evidence>
<dbReference type="OrthoDB" id="2352890at2"/>
<dbReference type="EMBL" id="SJKB01000010">
    <property type="protein sequence ID" value="TCC57562.1"/>
    <property type="molecule type" value="Genomic_DNA"/>
</dbReference>
<dbReference type="InterPro" id="IPR002575">
    <property type="entry name" value="Aminoglycoside_PTrfase"/>
</dbReference>
<protein>
    <submittedName>
        <fullName evidence="3">Aminoglycoside phosphotransferase family protein</fullName>
    </submittedName>
</protein>
<comment type="caution">
    <text evidence="3">The sequence shown here is derived from an EMBL/GenBank/DDBJ whole genome shotgun (WGS) entry which is preliminary data.</text>
</comment>
<keyword evidence="4" id="KW-1185">Reference proteome</keyword>
<reference evidence="3 4" key="1">
    <citation type="submission" date="2019-02" db="EMBL/GenBank/DDBJ databases">
        <title>Kribbella capetownensis sp. nov. and Kribbella speibonae sp. nov., isolated from soil.</title>
        <authorList>
            <person name="Curtis S.M."/>
            <person name="Norton I."/>
            <person name="Everest G.J."/>
            <person name="Meyers P.R."/>
        </authorList>
    </citation>
    <scope>NUCLEOTIDE SEQUENCE [LARGE SCALE GENOMIC DNA]</scope>
    <source>
        <strain evidence="3 4">NRRL B-24813</strain>
    </source>
</reference>
<organism evidence="3 4">
    <name type="scientific">Kribbella pittospori</name>
    <dbReference type="NCBI Taxonomy" id="722689"/>
    <lineage>
        <taxon>Bacteria</taxon>
        <taxon>Bacillati</taxon>
        <taxon>Actinomycetota</taxon>
        <taxon>Actinomycetes</taxon>
        <taxon>Propionibacteriales</taxon>
        <taxon>Kribbellaceae</taxon>
        <taxon>Kribbella</taxon>
    </lineage>
</organism>
<keyword evidence="3" id="KW-0808">Transferase</keyword>
<dbReference type="Gene3D" id="3.90.1200.10">
    <property type="match status" value="1"/>
</dbReference>
<evidence type="ECO:0000259" key="2">
    <source>
        <dbReference type="Pfam" id="PF01636"/>
    </source>
</evidence>
<accession>A0A4V2MA28</accession>
<dbReference type="Pfam" id="PF01636">
    <property type="entry name" value="APH"/>
    <property type="match status" value="1"/>
</dbReference>